<protein>
    <recommendedName>
        <fullName evidence="3">FeoB-associated Cys-rich membrane protein</fullName>
    </recommendedName>
</protein>
<evidence type="ECO:0000313" key="2">
    <source>
        <dbReference type="Proteomes" id="UP000019151"/>
    </source>
</evidence>
<dbReference type="Proteomes" id="UP000019151">
    <property type="component" value="Chromosome"/>
</dbReference>
<name>W0RKX7_9BACT</name>
<keyword evidence="2" id="KW-1185">Reference proteome</keyword>
<dbReference type="RefSeq" id="WP_104022582.1">
    <property type="nucleotide sequence ID" value="NZ_CP007128.1"/>
</dbReference>
<dbReference type="KEGG" id="gba:J421_2556"/>
<dbReference type="InParanoid" id="W0RKX7"/>
<dbReference type="HOGENOM" id="CLU_3025800_0_0_0"/>
<evidence type="ECO:0008006" key="3">
    <source>
        <dbReference type="Google" id="ProtNLM"/>
    </source>
</evidence>
<dbReference type="Pfam" id="PF12669">
    <property type="entry name" value="FeoB_associated"/>
    <property type="match status" value="1"/>
</dbReference>
<accession>W0RKX7</accession>
<evidence type="ECO:0000313" key="1">
    <source>
        <dbReference type="EMBL" id="AHG90093.1"/>
    </source>
</evidence>
<sequence length="55" mass="5619">MSSLVQTLIVAAIVLAALGYAGRRLWRTLHPVKAAGCDAGCGCGGESASNDWAKT</sequence>
<organism evidence="1 2">
    <name type="scientific">Gemmatirosa kalamazoonensis</name>
    <dbReference type="NCBI Taxonomy" id="861299"/>
    <lineage>
        <taxon>Bacteria</taxon>
        <taxon>Pseudomonadati</taxon>
        <taxon>Gemmatimonadota</taxon>
        <taxon>Gemmatimonadia</taxon>
        <taxon>Gemmatimonadales</taxon>
        <taxon>Gemmatimonadaceae</taxon>
        <taxon>Gemmatirosa</taxon>
    </lineage>
</organism>
<dbReference type="AlphaFoldDB" id="W0RKX7"/>
<dbReference type="EMBL" id="CP007128">
    <property type="protein sequence ID" value="AHG90093.1"/>
    <property type="molecule type" value="Genomic_DNA"/>
</dbReference>
<dbReference type="STRING" id="861299.J421_2556"/>
<gene>
    <name evidence="1" type="ORF">J421_2556</name>
</gene>
<proteinExistence type="predicted"/>
<reference evidence="1 2" key="1">
    <citation type="journal article" date="2014" name="Genome Announc.">
        <title>Genome Sequence and Methylome of Soil Bacterium Gemmatirosa kalamazoonensis KBS708T, a Member of the Rarely Cultivated Gemmatimonadetes Phylum.</title>
        <authorList>
            <person name="Debruyn J.M."/>
            <person name="Radosevich M."/>
            <person name="Wommack K.E."/>
            <person name="Polson S.W."/>
            <person name="Hauser L.J."/>
            <person name="Fawaz M.N."/>
            <person name="Korlach J."/>
            <person name="Tsai Y.C."/>
        </authorList>
    </citation>
    <scope>NUCLEOTIDE SEQUENCE [LARGE SCALE GENOMIC DNA]</scope>
    <source>
        <strain evidence="1 2">KBS708</strain>
    </source>
</reference>